<dbReference type="PROSITE" id="PS51007">
    <property type="entry name" value="CYTC"/>
    <property type="match status" value="1"/>
</dbReference>
<dbReference type="PRINTS" id="PR00604">
    <property type="entry name" value="CYTCHRMECIAB"/>
</dbReference>
<evidence type="ECO:0000256" key="2">
    <source>
        <dbReference type="ARBA" id="ARBA00004569"/>
    </source>
</evidence>
<evidence type="ECO:0000256" key="3">
    <source>
        <dbReference type="ARBA" id="ARBA00006488"/>
    </source>
</evidence>
<evidence type="ECO:0000256" key="5">
    <source>
        <dbReference type="ARBA" id="ARBA00022448"/>
    </source>
</evidence>
<comment type="similarity">
    <text evidence="3 12">Belongs to the cytochrome c family.</text>
</comment>
<evidence type="ECO:0000256" key="4">
    <source>
        <dbReference type="ARBA" id="ARBA00013530"/>
    </source>
</evidence>
<dbReference type="Gene3D" id="1.10.760.10">
    <property type="entry name" value="Cytochrome c-like domain"/>
    <property type="match status" value="1"/>
</dbReference>
<dbReference type="Proteomes" id="UP001266305">
    <property type="component" value="Unassembled WGS sequence"/>
</dbReference>
<gene>
    <name evidence="15" type="ORF">P7K49_006109</name>
</gene>
<comment type="PTM">
    <text evidence="13">Binds 1 heme group per subunit.</text>
</comment>
<accession>A0ABQ9W1H0</accession>
<name>A0ABQ9W1H0_SAGOE</name>
<evidence type="ECO:0000256" key="12">
    <source>
        <dbReference type="RuleBase" id="RU004426"/>
    </source>
</evidence>
<keyword evidence="13" id="KW-0679">Respiratory chain</keyword>
<comment type="caution">
    <text evidence="15">The sequence shown here is derived from an EMBL/GenBank/DDBJ whole genome shotgun (WGS) entry which is preliminary data.</text>
</comment>
<keyword evidence="7 11" id="KW-0479">Metal-binding</keyword>
<evidence type="ECO:0000256" key="8">
    <source>
        <dbReference type="ARBA" id="ARBA00022982"/>
    </source>
</evidence>
<evidence type="ECO:0000313" key="16">
    <source>
        <dbReference type="Proteomes" id="UP001266305"/>
    </source>
</evidence>
<feature type="domain" description="Cytochrome c" evidence="14">
    <location>
        <begin position="2"/>
        <end position="112"/>
    </location>
</feature>
<evidence type="ECO:0000256" key="13">
    <source>
        <dbReference type="RuleBase" id="RU004427"/>
    </source>
</evidence>
<comment type="subcellular location">
    <subcellularLocation>
        <location evidence="2">Mitochondrion intermembrane space</location>
    </subcellularLocation>
</comment>
<keyword evidence="13" id="KW-0496">Mitochondrion</keyword>
<organism evidence="15 16">
    <name type="scientific">Saguinus oedipus</name>
    <name type="common">Cotton-top tamarin</name>
    <name type="synonym">Oedipomidas oedipus</name>
    <dbReference type="NCBI Taxonomy" id="9490"/>
    <lineage>
        <taxon>Eukaryota</taxon>
        <taxon>Metazoa</taxon>
        <taxon>Chordata</taxon>
        <taxon>Craniata</taxon>
        <taxon>Vertebrata</taxon>
        <taxon>Euteleostomi</taxon>
        <taxon>Mammalia</taxon>
        <taxon>Eutheria</taxon>
        <taxon>Euarchontoglires</taxon>
        <taxon>Primates</taxon>
        <taxon>Haplorrhini</taxon>
        <taxon>Platyrrhini</taxon>
        <taxon>Cebidae</taxon>
        <taxon>Callitrichinae</taxon>
        <taxon>Saguinus</taxon>
    </lineage>
</organism>
<dbReference type="InterPro" id="IPR036909">
    <property type="entry name" value="Cyt_c-like_dom_sf"/>
</dbReference>
<keyword evidence="5 13" id="KW-0813">Transport</keyword>
<evidence type="ECO:0000259" key="14">
    <source>
        <dbReference type="PROSITE" id="PS51007"/>
    </source>
</evidence>
<evidence type="ECO:0000256" key="11">
    <source>
        <dbReference type="PROSITE-ProRule" id="PRU00433"/>
    </source>
</evidence>
<evidence type="ECO:0000256" key="7">
    <source>
        <dbReference type="ARBA" id="ARBA00022723"/>
    </source>
</evidence>
<keyword evidence="16" id="KW-1185">Reference proteome</keyword>
<sequence length="112" mass="12292">MGDIEKGKRILIQKCSQYHTVQKGGKHKTGPNLHGIFGRKTGQASGFTYIEANENKGIDTAVTMVKLSKEPSRGCSSSSRGVSLPSTGVLSLLQFTWDLREVHILECLNQLF</sequence>
<proteinExistence type="inferred from homology"/>
<protein>
    <recommendedName>
        <fullName evidence="4">Cytochrome c</fullName>
    </recommendedName>
</protein>
<keyword evidence="9 11" id="KW-0408">Iron</keyword>
<dbReference type="EMBL" id="JASSZA010000003">
    <property type="protein sequence ID" value="KAK2115483.1"/>
    <property type="molecule type" value="Genomic_DNA"/>
</dbReference>
<comment type="function">
    <text evidence="1 13">Electron carrier protein. The oxidized form of the cytochrome c heme group can accept an electron from the heme group of the cytochrome c1 subunit of cytochrome reductase. Cytochrome c then transfers this electron to the cytochrome oxidase complex, the final protein carrier in the mitochondrial electron-transport chain.</text>
</comment>
<evidence type="ECO:0000256" key="9">
    <source>
        <dbReference type="ARBA" id="ARBA00023004"/>
    </source>
</evidence>
<evidence type="ECO:0000256" key="1">
    <source>
        <dbReference type="ARBA" id="ARBA00002555"/>
    </source>
</evidence>
<reference evidence="15 16" key="1">
    <citation type="submission" date="2023-05" db="EMBL/GenBank/DDBJ databases">
        <title>B98-5 Cell Line De Novo Hybrid Assembly: An Optical Mapping Approach.</title>
        <authorList>
            <person name="Kananen K."/>
            <person name="Auerbach J.A."/>
            <person name="Kautto E."/>
            <person name="Blachly J.S."/>
        </authorList>
    </citation>
    <scope>NUCLEOTIDE SEQUENCE [LARGE SCALE GENOMIC DNA]</scope>
    <source>
        <strain evidence="15">B95-8</strain>
        <tissue evidence="15">Cell line</tissue>
    </source>
</reference>
<evidence type="ECO:0000256" key="10">
    <source>
        <dbReference type="ARBA" id="ARBA00025038"/>
    </source>
</evidence>
<keyword evidence="8 13" id="KW-0249">Electron transport</keyword>
<dbReference type="InterPro" id="IPR009056">
    <property type="entry name" value="Cyt_c-like_dom"/>
</dbReference>
<evidence type="ECO:0000313" key="15">
    <source>
        <dbReference type="EMBL" id="KAK2115483.1"/>
    </source>
</evidence>
<dbReference type="SUPFAM" id="SSF46626">
    <property type="entry name" value="Cytochrome c"/>
    <property type="match status" value="1"/>
</dbReference>
<evidence type="ECO:0000256" key="6">
    <source>
        <dbReference type="ARBA" id="ARBA00022617"/>
    </source>
</evidence>
<comment type="function">
    <text evidence="10">Plays a role in apoptosis. Suppression of the anti-apoptotic members or activation of the pro-apoptotic members of the Bcl-2 family leads to altered mitochondrial membrane permeability resulting in release of cytochrome c into the cytosol. Binding of cytochrome c to Apaf-1 triggers the activation of caspase-9, which then accelerates apoptosis by activating other caspases.</text>
</comment>
<keyword evidence="6 11" id="KW-0349">Heme</keyword>
<dbReference type="InterPro" id="IPR002327">
    <property type="entry name" value="Cyt_c_1A/1B"/>
</dbReference>
<dbReference type="PANTHER" id="PTHR11961">
    <property type="entry name" value="CYTOCHROME C"/>
    <property type="match status" value="1"/>
</dbReference>